<evidence type="ECO:0000256" key="1">
    <source>
        <dbReference type="SAM" id="MobiDB-lite"/>
    </source>
</evidence>
<accession>A0A931BBP3</accession>
<protein>
    <submittedName>
        <fullName evidence="2">Uncharacterized protein</fullName>
    </submittedName>
</protein>
<dbReference type="EMBL" id="JADPRT010000021">
    <property type="protein sequence ID" value="MBF9073237.1"/>
    <property type="molecule type" value="Genomic_DNA"/>
</dbReference>
<dbReference type="PROSITE" id="PS51257">
    <property type="entry name" value="PROKAR_LIPOPROTEIN"/>
    <property type="match status" value="1"/>
</dbReference>
<keyword evidence="3" id="KW-1185">Reference proteome</keyword>
<name>A0A931BBP3_9ACTN</name>
<sequence>MRSTRRTGAALGLGLAAALALTGCGIRSTAVPVDAGLPASRTACPPTPGASNGPEQPVPSFLVPASASPSAWLALLPGLTATAPPADAASAAAAAASAAQQAAAPSPSPTPSASQSTESLDSCLSLSPSAGSGQAP</sequence>
<feature type="compositionally biased region" description="Polar residues" evidence="1">
    <location>
        <begin position="118"/>
        <end position="136"/>
    </location>
</feature>
<feature type="compositionally biased region" description="Low complexity" evidence="1">
    <location>
        <begin position="86"/>
        <end position="117"/>
    </location>
</feature>
<dbReference type="RefSeq" id="WP_196198225.1">
    <property type="nucleotide sequence ID" value="NZ_JADPRT010000021.1"/>
</dbReference>
<gene>
    <name evidence="2" type="ORF">I2501_35020</name>
</gene>
<evidence type="ECO:0000313" key="3">
    <source>
        <dbReference type="Proteomes" id="UP000657385"/>
    </source>
</evidence>
<feature type="region of interest" description="Disordered" evidence="1">
    <location>
        <begin position="36"/>
        <end position="62"/>
    </location>
</feature>
<feature type="region of interest" description="Disordered" evidence="1">
    <location>
        <begin position="86"/>
        <end position="136"/>
    </location>
</feature>
<organism evidence="2 3">
    <name type="scientific">Streptacidiphilus fuscans</name>
    <dbReference type="NCBI Taxonomy" id="2789292"/>
    <lineage>
        <taxon>Bacteria</taxon>
        <taxon>Bacillati</taxon>
        <taxon>Actinomycetota</taxon>
        <taxon>Actinomycetes</taxon>
        <taxon>Kitasatosporales</taxon>
        <taxon>Streptomycetaceae</taxon>
        <taxon>Streptacidiphilus</taxon>
    </lineage>
</organism>
<dbReference type="Proteomes" id="UP000657385">
    <property type="component" value="Unassembled WGS sequence"/>
</dbReference>
<comment type="caution">
    <text evidence="2">The sequence shown here is derived from an EMBL/GenBank/DDBJ whole genome shotgun (WGS) entry which is preliminary data.</text>
</comment>
<proteinExistence type="predicted"/>
<dbReference type="AlphaFoldDB" id="A0A931BBP3"/>
<reference evidence="2" key="1">
    <citation type="submission" date="2020-11" db="EMBL/GenBank/DDBJ databases">
        <title>Isolation and identification of active actinomycetes.</title>
        <authorList>
            <person name="Yu B."/>
        </authorList>
    </citation>
    <scope>NUCLEOTIDE SEQUENCE</scope>
    <source>
        <strain evidence="2">NEAU-YB345</strain>
    </source>
</reference>
<evidence type="ECO:0000313" key="2">
    <source>
        <dbReference type="EMBL" id="MBF9073237.1"/>
    </source>
</evidence>